<evidence type="ECO:0000313" key="1">
    <source>
        <dbReference type="Proteomes" id="UP000818029"/>
    </source>
</evidence>
<keyword evidence="1" id="KW-1185">Reference proteome</keyword>
<reference evidence="2" key="2">
    <citation type="submission" date="2025-08" db="UniProtKB">
        <authorList>
            <consortium name="RefSeq"/>
        </authorList>
    </citation>
    <scope>IDENTIFICATION</scope>
</reference>
<dbReference type="RefSeq" id="XP_040952748.1">
    <property type="nucleotide sequence ID" value="XM_041096814.1"/>
</dbReference>
<protein>
    <submittedName>
        <fullName evidence="2">Secreted RxLR effector protein 161-like</fullName>
    </submittedName>
</protein>
<organism evidence="1 2">
    <name type="scientific">Gossypium hirsutum</name>
    <name type="common">Upland cotton</name>
    <name type="synonym">Gossypium mexicanum</name>
    <dbReference type="NCBI Taxonomy" id="3635"/>
    <lineage>
        <taxon>Eukaryota</taxon>
        <taxon>Viridiplantae</taxon>
        <taxon>Streptophyta</taxon>
        <taxon>Embryophyta</taxon>
        <taxon>Tracheophyta</taxon>
        <taxon>Spermatophyta</taxon>
        <taxon>Magnoliopsida</taxon>
        <taxon>eudicotyledons</taxon>
        <taxon>Gunneridae</taxon>
        <taxon>Pentapetalae</taxon>
        <taxon>rosids</taxon>
        <taxon>malvids</taxon>
        <taxon>Malvales</taxon>
        <taxon>Malvaceae</taxon>
        <taxon>Malvoideae</taxon>
        <taxon>Gossypium</taxon>
    </lineage>
</organism>
<sequence length="123" mass="13549">MQNCKAVSTLVAVGESCQAKVISKRFMHCCNASHFQVAKRILMYIKGTLSFGIMFTKIDSMKLFGYVNSDWVGLIDDMKSTSGYLFTFGSTIFCWSSKKQSVVAQSTAEAEYVEAGGAINQDI</sequence>
<dbReference type="PANTHER" id="PTHR11439:SF503">
    <property type="entry name" value="CYSTEINE-RICH RLK (RECEPTOR-LIKE PROTEIN KINASE) 8"/>
    <property type="match status" value="1"/>
</dbReference>
<dbReference type="GeneID" id="121219136"/>
<gene>
    <name evidence="2" type="primary">LOC121219136</name>
</gene>
<dbReference type="PANTHER" id="PTHR11439">
    <property type="entry name" value="GAG-POL-RELATED RETROTRANSPOSON"/>
    <property type="match status" value="1"/>
</dbReference>
<name>A0ABM3AD21_GOSHI</name>
<evidence type="ECO:0000313" key="2">
    <source>
        <dbReference type="RefSeq" id="XP_040952748.1"/>
    </source>
</evidence>
<dbReference type="CDD" id="cd09272">
    <property type="entry name" value="RNase_HI_RT_Ty1"/>
    <property type="match status" value="1"/>
</dbReference>
<proteinExistence type="predicted"/>
<reference evidence="1" key="1">
    <citation type="journal article" date="2020" name="Nat. Genet.">
        <title>Genomic diversifications of five Gossypium allopolyploid species and their impact on cotton improvement.</title>
        <authorList>
            <person name="Chen Z.J."/>
            <person name="Sreedasyam A."/>
            <person name="Ando A."/>
            <person name="Song Q."/>
            <person name="De Santiago L.M."/>
            <person name="Hulse-Kemp A.M."/>
            <person name="Ding M."/>
            <person name="Ye W."/>
            <person name="Kirkbride R.C."/>
            <person name="Jenkins J."/>
            <person name="Plott C."/>
            <person name="Lovell J."/>
            <person name="Lin Y.M."/>
            <person name="Vaughn R."/>
            <person name="Liu B."/>
            <person name="Simpson S."/>
            <person name="Scheffler B.E."/>
            <person name="Wen L."/>
            <person name="Saski C.A."/>
            <person name="Grover C.E."/>
            <person name="Hu G."/>
            <person name="Conover J.L."/>
            <person name="Carlson J.W."/>
            <person name="Shu S."/>
            <person name="Boston L.B."/>
            <person name="Williams M."/>
            <person name="Peterson D.G."/>
            <person name="McGee K."/>
            <person name="Jones D.C."/>
            <person name="Wendel J.F."/>
            <person name="Stelly D.M."/>
            <person name="Grimwood J."/>
            <person name="Schmutz J."/>
        </authorList>
    </citation>
    <scope>NUCLEOTIDE SEQUENCE [LARGE SCALE GENOMIC DNA]</scope>
    <source>
        <strain evidence="1">cv. TM-1</strain>
    </source>
</reference>
<dbReference type="Proteomes" id="UP000818029">
    <property type="component" value="Chromosome D07"/>
</dbReference>
<accession>A0ABM3AD21</accession>